<keyword evidence="4" id="KW-0804">Transcription</keyword>
<evidence type="ECO:0000256" key="3">
    <source>
        <dbReference type="ARBA" id="ARBA00023125"/>
    </source>
</evidence>
<name>A0A6J7J365_9ZZZZ</name>
<dbReference type="GO" id="GO:0000976">
    <property type="term" value="F:transcription cis-regulatory region binding"/>
    <property type="evidence" value="ECO:0007669"/>
    <property type="project" value="TreeGrafter"/>
</dbReference>
<dbReference type="InterPro" id="IPR000843">
    <property type="entry name" value="HTH_LacI"/>
</dbReference>
<gene>
    <name evidence="6" type="ORF">UFOPK3773_00651</name>
</gene>
<evidence type="ECO:0000256" key="4">
    <source>
        <dbReference type="ARBA" id="ARBA00023163"/>
    </source>
</evidence>
<dbReference type="CDD" id="cd01392">
    <property type="entry name" value="HTH_LacI"/>
    <property type="match status" value="1"/>
</dbReference>
<evidence type="ECO:0000259" key="5">
    <source>
        <dbReference type="PROSITE" id="PS50932"/>
    </source>
</evidence>
<evidence type="ECO:0000313" key="6">
    <source>
        <dbReference type="EMBL" id="CAB4937763.1"/>
    </source>
</evidence>
<feature type="domain" description="HTH lacI-type" evidence="5">
    <location>
        <begin position="14"/>
        <end position="70"/>
    </location>
</feature>
<dbReference type="PROSITE" id="PS50932">
    <property type="entry name" value="HTH_LACI_2"/>
    <property type="match status" value="1"/>
</dbReference>
<dbReference type="Pfam" id="PF13377">
    <property type="entry name" value="Peripla_BP_3"/>
    <property type="match status" value="1"/>
</dbReference>
<dbReference type="SUPFAM" id="SSF47413">
    <property type="entry name" value="lambda repressor-like DNA-binding domains"/>
    <property type="match status" value="1"/>
</dbReference>
<protein>
    <submittedName>
        <fullName evidence="6">Unannotated protein</fullName>
    </submittedName>
</protein>
<sequence length="352" mass="37489">MAANRPARGTRVSVTLVDVAREAGVDQSTVSRVLRDDHRAKATDETRARIREVAARLGYVPNATARSLAMRRTSTIALLIPQVSGFIYADIIKGAGDEARRLGYVLVVADGSEMGRANDAIRTLVLEGRVDGLLLASGTLTDQVTDDLASVFGNIVVLNRQIASKIPRIIEDDEKGMYLGTCELISAGHRRIGCLAGPKDVDTSRRRVAGYRKALREAGISASSELVVHTSFDEAGGHEGMFRLLDVSRPPTAVAAASLAGAVGAMAAARERGVVIPDDLSIVAFHDSPLADYLAPALTTIAMPLRELGRQAVQMLHRQIIGEPGPKAVTVREPEPLVIRRQSVATLHSAAG</sequence>
<keyword evidence="3" id="KW-0238">DNA-binding</keyword>
<dbReference type="CDD" id="cd06267">
    <property type="entry name" value="PBP1_LacI_sugar_binding-like"/>
    <property type="match status" value="1"/>
</dbReference>
<keyword evidence="1" id="KW-0678">Repressor</keyword>
<organism evidence="6">
    <name type="scientific">freshwater metagenome</name>
    <dbReference type="NCBI Taxonomy" id="449393"/>
    <lineage>
        <taxon>unclassified sequences</taxon>
        <taxon>metagenomes</taxon>
        <taxon>ecological metagenomes</taxon>
    </lineage>
</organism>
<dbReference type="Pfam" id="PF00356">
    <property type="entry name" value="LacI"/>
    <property type="match status" value="1"/>
</dbReference>
<dbReference type="SMART" id="SM00354">
    <property type="entry name" value="HTH_LACI"/>
    <property type="match status" value="1"/>
</dbReference>
<dbReference type="InterPro" id="IPR028082">
    <property type="entry name" value="Peripla_BP_I"/>
</dbReference>
<evidence type="ECO:0000256" key="2">
    <source>
        <dbReference type="ARBA" id="ARBA00023015"/>
    </source>
</evidence>
<dbReference type="Gene3D" id="3.40.50.2300">
    <property type="match status" value="2"/>
</dbReference>
<dbReference type="SUPFAM" id="SSF53822">
    <property type="entry name" value="Periplasmic binding protein-like I"/>
    <property type="match status" value="1"/>
</dbReference>
<dbReference type="InterPro" id="IPR010982">
    <property type="entry name" value="Lambda_DNA-bd_dom_sf"/>
</dbReference>
<dbReference type="Gene3D" id="1.10.260.40">
    <property type="entry name" value="lambda repressor-like DNA-binding domains"/>
    <property type="match status" value="1"/>
</dbReference>
<dbReference type="EMBL" id="CAFBNF010000050">
    <property type="protein sequence ID" value="CAB4937763.1"/>
    <property type="molecule type" value="Genomic_DNA"/>
</dbReference>
<dbReference type="GO" id="GO:0003700">
    <property type="term" value="F:DNA-binding transcription factor activity"/>
    <property type="evidence" value="ECO:0007669"/>
    <property type="project" value="TreeGrafter"/>
</dbReference>
<dbReference type="AlphaFoldDB" id="A0A6J7J365"/>
<accession>A0A6J7J365</accession>
<keyword evidence="2" id="KW-0805">Transcription regulation</keyword>
<dbReference type="PANTHER" id="PTHR30146:SF148">
    <property type="entry name" value="HTH-TYPE TRANSCRIPTIONAL REPRESSOR PURR-RELATED"/>
    <property type="match status" value="1"/>
</dbReference>
<evidence type="ECO:0000256" key="1">
    <source>
        <dbReference type="ARBA" id="ARBA00022491"/>
    </source>
</evidence>
<dbReference type="PANTHER" id="PTHR30146">
    <property type="entry name" value="LACI-RELATED TRANSCRIPTIONAL REPRESSOR"/>
    <property type="match status" value="1"/>
</dbReference>
<proteinExistence type="predicted"/>
<reference evidence="6" key="1">
    <citation type="submission" date="2020-05" db="EMBL/GenBank/DDBJ databases">
        <authorList>
            <person name="Chiriac C."/>
            <person name="Salcher M."/>
            <person name="Ghai R."/>
            <person name="Kavagutti S V."/>
        </authorList>
    </citation>
    <scope>NUCLEOTIDE SEQUENCE</scope>
</reference>
<dbReference type="InterPro" id="IPR046335">
    <property type="entry name" value="LacI/GalR-like_sensor"/>
</dbReference>